<dbReference type="InterPro" id="IPR036291">
    <property type="entry name" value="NAD(P)-bd_dom_sf"/>
</dbReference>
<name>S9Q1X8_CYSF2</name>
<dbReference type="InterPro" id="IPR001509">
    <property type="entry name" value="Epimerase_deHydtase"/>
</dbReference>
<evidence type="ECO:0000256" key="1">
    <source>
        <dbReference type="ARBA" id="ARBA00009353"/>
    </source>
</evidence>
<proteinExistence type="inferred from homology"/>
<dbReference type="Pfam" id="PF08338">
    <property type="entry name" value="DUF1731"/>
    <property type="match status" value="1"/>
</dbReference>
<feature type="domain" description="NAD-dependent epimerase/dehydratase" evidence="2">
    <location>
        <begin position="5"/>
        <end position="219"/>
    </location>
</feature>
<comment type="caution">
    <text evidence="4">The sequence shown here is derived from an EMBL/GenBank/DDBJ whole genome shotgun (WGS) entry which is preliminary data.</text>
</comment>
<reference evidence="4" key="1">
    <citation type="submission" date="2013-05" db="EMBL/GenBank/DDBJ databases">
        <title>Genome assembly of Cystobacter fuscus DSM 2262.</title>
        <authorList>
            <person name="Sharma G."/>
            <person name="Khatri I."/>
            <person name="Kaur C."/>
            <person name="Mayilraj S."/>
            <person name="Subramanian S."/>
        </authorList>
    </citation>
    <scope>NUCLEOTIDE SEQUENCE [LARGE SCALE GENOMIC DNA]</scope>
    <source>
        <strain evidence="4">DSM 2262</strain>
    </source>
</reference>
<dbReference type="NCBIfam" id="TIGR01777">
    <property type="entry name" value="yfcH"/>
    <property type="match status" value="1"/>
</dbReference>
<evidence type="ECO:0000313" key="5">
    <source>
        <dbReference type="Proteomes" id="UP000011682"/>
    </source>
</evidence>
<keyword evidence="5" id="KW-1185">Reference proteome</keyword>
<feature type="domain" description="DUF1731" evidence="3">
    <location>
        <begin position="253"/>
        <end position="299"/>
    </location>
</feature>
<dbReference type="InterPro" id="IPR010099">
    <property type="entry name" value="SDR39U1"/>
</dbReference>
<dbReference type="GO" id="GO:0051301">
    <property type="term" value="P:cell division"/>
    <property type="evidence" value="ECO:0007669"/>
    <property type="project" value="UniProtKB-KW"/>
</dbReference>
<evidence type="ECO:0000313" key="4">
    <source>
        <dbReference type="EMBL" id="EPX55309.1"/>
    </source>
</evidence>
<organism evidence="4 5">
    <name type="scientific">Cystobacter fuscus (strain ATCC 25194 / DSM 2262 / NBRC 100088 / M29)</name>
    <dbReference type="NCBI Taxonomy" id="1242864"/>
    <lineage>
        <taxon>Bacteria</taxon>
        <taxon>Pseudomonadati</taxon>
        <taxon>Myxococcota</taxon>
        <taxon>Myxococcia</taxon>
        <taxon>Myxococcales</taxon>
        <taxon>Cystobacterineae</taxon>
        <taxon>Archangiaceae</taxon>
        <taxon>Cystobacter</taxon>
    </lineage>
</organism>
<dbReference type="InterPro" id="IPR013549">
    <property type="entry name" value="DUF1731"/>
</dbReference>
<dbReference type="Pfam" id="PF01370">
    <property type="entry name" value="Epimerase"/>
    <property type="match status" value="1"/>
</dbReference>
<evidence type="ECO:0000259" key="3">
    <source>
        <dbReference type="Pfam" id="PF08338"/>
    </source>
</evidence>
<evidence type="ECO:0000259" key="2">
    <source>
        <dbReference type="Pfam" id="PF01370"/>
    </source>
</evidence>
<dbReference type="Gene3D" id="3.40.50.720">
    <property type="entry name" value="NAD(P)-binding Rossmann-like Domain"/>
    <property type="match status" value="1"/>
</dbReference>
<dbReference type="PANTHER" id="PTHR11092">
    <property type="entry name" value="SUGAR NUCLEOTIDE EPIMERASE RELATED"/>
    <property type="match status" value="1"/>
</dbReference>
<dbReference type="AlphaFoldDB" id="S9Q1X8"/>
<protein>
    <submittedName>
        <fullName evidence="4">Cell division inhibitor</fullName>
    </submittedName>
</protein>
<dbReference type="RefSeq" id="WP_002631660.1">
    <property type="nucleotide sequence ID" value="NZ_ANAH02000072.1"/>
</dbReference>
<dbReference type="Proteomes" id="UP000011682">
    <property type="component" value="Unassembled WGS sequence"/>
</dbReference>
<comment type="similarity">
    <text evidence="1">Belongs to the NAD(P)-dependent epimerase/dehydratase family. SDR39U1 subfamily.</text>
</comment>
<dbReference type="PANTHER" id="PTHR11092:SF0">
    <property type="entry name" value="EPIMERASE FAMILY PROTEIN SDR39U1"/>
    <property type="match status" value="1"/>
</dbReference>
<sequence length="301" mass="31701">MKVALSGASGLLGPPLVRRLLDAGHAVHVLARDVKRALGRLPPGVTGSFFDATTPLSPEALAGAEAVVHLAGEPVAQRWTAAARQRIQDSRVVGTRLLVEALRTAGTVRHFVSASAIGYYGADRGEEPLTETGAPGDDFLAWVCRGWEAEALEAEHAGIRTVVARIGVVLHPSGGALGTMLPLFRLGLGGRMGSGRQYLSWVHLEDAVGLLHHALEREDLRGPMNVTAPEPVTNARFAQALGAALGRPALVPVPAFALKLALGDMSVTALGGQRVLPERARETGYAFRQPELSEALRSLLG</sequence>
<accession>S9Q1X8</accession>
<dbReference type="OrthoDB" id="5292533at2"/>
<gene>
    <name evidence="4" type="ORF">D187_009304</name>
</gene>
<dbReference type="EMBL" id="ANAH02000072">
    <property type="protein sequence ID" value="EPX55309.1"/>
    <property type="molecule type" value="Genomic_DNA"/>
</dbReference>
<dbReference type="SUPFAM" id="SSF51735">
    <property type="entry name" value="NAD(P)-binding Rossmann-fold domains"/>
    <property type="match status" value="1"/>
</dbReference>
<dbReference type="eggNOG" id="COG1090">
    <property type="taxonomic scope" value="Bacteria"/>
</dbReference>